<proteinExistence type="predicted"/>
<feature type="region of interest" description="Disordered" evidence="1">
    <location>
        <begin position="260"/>
        <end position="281"/>
    </location>
</feature>
<name>M4Z311_9BRAD</name>
<dbReference type="HOGENOM" id="CLU_989264_0_0_5"/>
<dbReference type="Proteomes" id="UP000011841">
    <property type="component" value="Chromosome"/>
</dbReference>
<dbReference type="STRING" id="1245469.S58_16950"/>
<dbReference type="RefSeq" id="WP_015664832.1">
    <property type="nucleotide sequence ID" value="NC_020453.1"/>
</dbReference>
<gene>
    <name evidence="2" type="ORF">S58_16950</name>
</gene>
<feature type="compositionally biased region" description="Basic and acidic residues" evidence="1">
    <location>
        <begin position="271"/>
        <end position="281"/>
    </location>
</feature>
<dbReference type="AlphaFoldDB" id="M4Z311"/>
<reference evidence="2 3" key="1">
    <citation type="journal article" date="2013" name="Appl. Environ. Microbiol.">
        <title>Genome analysis suggests that the soil oligotrophic bacterium Agromonas oligotrophica (Bradyrhizobium oligotrophicum) is a nitrogen-fixing symbiont of Aeschynomene indica.</title>
        <authorList>
            <person name="Okubo T."/>
            <person name="Fukushima S."/>
            <person name="Itakura M."/>
            <person name="Oshima K."/>
            <person name="Longtonglang A."/>
            <person name="Teaumroong N."/>
            <person name="Mitsui H."/>
            <person name="Hattori M."/>
            <person name="Hattori R."/>
            <person name="Hattori T."/>
            <person name="Minamisawa K."/>
        </authorList>
    </citation>
    <scope>NUCLEOTIDE SEQUENCE [LARGE SCALE GENOMIC DNA]</scope>
    <source>
        <strain evidence="2 3">S58</strain>
    </source>
</reference>
<organism evidence="2 3">
    <name type="scientific">Bradyrhizobium oligotrophicum S58</name>
    <dbReference type="NCBI Taxonomy" id="1245469"/>
    <lineage>
        <taxon>Bacteria</taxon>
        <taxon>Pseudomonadati</taxon>
        <taxon>Pseudomonadota</taxon>
        <taxon>Alphaproteobacteria</taxon>
        <taxon>Hyphomicrobiales</taxon>
        <taxon>Nitrobacteraceae</taxon>
        <taxon>Bradyrhizobium</taxon>
    </lineage>
</organism>
<evidence type="ECO:0000256" key="1">
    <source>
        <dbReference type="SAM" id="MobiDB-lite"/>
    </source>
</evidence>
<accession>M4Z311</accession>
<dbReference type="KEGG" id="aol:S58_16950"/>
<feature type="compositionally biased region" description="Gly residues" evidence="1">
    <location>
        <begin position="34"/>
        <end position="44"/>
    </location>
</feature>
<feature type="region of interest" description="Disordered" evidence="1">
    <location>
        <begin position="26"/>
        <end position="45"/>
    </location>
</feature>
<keyword evidence="3" id="KW-1185">Reference proteome</keyword>
<evidence type="ECO:0000313" key="3">
    <source>
        <dbReference type="Proteomes" id="UP000011841"/>
    </source>
</evidence>
<dbReference type="EMBL" id="AP012603">
    <property type="protein sequence ID" value="BAM87703.1"/>
    <property type="molecule type" value="Genomic_DNA"/>
</dbReference>
<dbReference type="GeneID" id="301815624"/>
<sequence>MPKKNTVTLRNPKWKRELQLRIKRPPVRVRGKGDGGGGDGGGHGVDQLWRRMNELEQKYTRMTEAFAEVVWKQEIGIDIRSAKMRRTVPVRIYIGDELDQERDERSIKLLKQLVWDLAGEAGYSSLFELPDDYGSFKKFTGFISKWLGTEDDALKKIEQLEAAARTVLLDKPSAEVNVTNSKAVSEVIAQLAEYDEAALQLGNMVIVKRTLSDGRKMLMTGLLSRESLQKLERDYVEQIKPENSQRLLEESSKYTIVEQTEAHARPAIASDDERIKAQKTP</sequence>
<evidence type="ECO:0000313" key="2">
    <source>
        <dbReference type="EMBL" id="BAM87703.1"/>
    </source>
</evidence>
<protein>
    <submittedName>
        <fullName evidence="2">Uncharacterized protein</fullName>
    </submittedName>
</protein>